<dbReference type="AlphaFoldDB" id="A0A1R0H5U4"/>
<dbReference type="EMBL" id="LSSL01000471">
    <property type="protein sequence ID" value="OLY84519.1"/>
    <property type="molecule type" value="Genomic_DNA"/>
</dbReference>
<organism evidence="1 2">
    <name type="scientific">Smittium mucronatum</name>
    <dbReference type="NCBI Taxonomy" id="133383"/>
    <lineage>
        <taxon>Eukaryota</taxon>
        <taxon>Fungi</taxon>
        <taxon>Fungi incertae sedis</taxon>
        <taxon>Zoopagomycota</taxon>
        <taxon>Kickxellomycotina</taxon>
        <taxon>Harpellomycetes</taxon>
        <taxon>Harpellales</taxon>
        <taxon>Legeriomycetaceae</taxon>
        <taxon>Smittium</taxon>
    </lineage>
</organism>
<comment type="caution">
    <text evidence="1">The sequence shown here is derived from an EMBL/GenBank/DDBJ whole genome shotgun (WGS) entry which is preliminary data.</text>
</comment>
<protein>
    <submittedName>
        <fullName evidence="1">Uncharacterized protein</fullName>
    </submittedName>
</protein>
<accession>A0A1R0H5U4</accession>
<gene>
    <name evidence="1" type="ORF">AYI68_g1318</name>
</gene>
<sequence>MSATSTSRKVNTSRKIGFGELEFRSGKNTQAQDRNYFLQNKTVEYQRRLGHPAQIKKNLLKVKIQNHFQP</sequence>
<evidence type="ECO:0000313" key="2">
    <source>
        <dbReference type="Proteomes" id="UP000187455"/>
    </source>
</evidence>
<name>A0A1R0H5U4_9FUNG</name>
<reference evidence="1 2" key="1">
    <citation type="journal article" date="2016" name="Mol. Biol. Evol.">
        <title>Genome-Wide Survey of Gut Fungi (Harpellales) Reveals the First Horizontally Transferred Ubiquitin Gene from a Mosquito Host.</title>
        <authorList>
            <person name="Wang Y."/>
            <person name="White M.M."/>
            <person name="Kvist S."/>
            <person name="Moncalvo J.M."/>
        </authorList>
    </citation>
    <scope>NUCLEOTIDE SEQUENCE [LARGE SCALE GENOMIC DNA]</scope>
    <source>
        <strain evidence="1 2">ALG-7-W6</strain>
    </source>
</reference>
<dbReference type="Proteomes" id="UP000187455">
    <property type="component" value="Unassembled WGS sequence"/>
</dbReference>
<evidence type="ECO:0000313" key="1">
    <source>
        <dbReference type="EMBL" id="OLY84519.1"/>
    </source>
</evidence>
<keyword evidence="2" id="KW-1185">Reference proteome</keyword>
<proteinExistence type="predicted"/>